<name>A0A564UEN4_9FIRM</name>
<reference evidence="1 2" key="1">
    <citation type="submission" date="2019-07" db="EMBL/GenBank/DDBJ databases">
        <authorList>
            <person name="Hibberd C M."/>
            <person name="Gehrig L. J."/>
            <person name="Chang H.-W."/>
            <person name="Venkatesh S."/>
        </authorList>
    </citation>
    <scope>NUCLEOTIDE SEQUENCE [LARGE SCALE GENOMIC DNA]</scope>
    <source>
        <strain evidence="1">Dorea_formicigenerans_SSTS_Bg7063</strain>
    </source>
</reference>
<dbReference type="EMBL" id="CABHNI010000047">
    <property type="protein sequence ID" value="VUX17996.1"/>
    <property type="molecule type" value="Genomic_DNA"/>
</dbReference>
<proteinExistence type="predicted"/>
<dbReference type="RefSeq" id="WP_144125559.1">
    <property type="nucleotide sequence ID" value="NZ_CABHNI010000047.1"/>
</dbReference>
<dbReference type="AlphaFoldDB" id="A0A564UEN4"/>
<protein>
    <submittedName>
        <fullName evidence="1">Uncharacterized protein</fullName>
    </submittedName>
</protein>
<dbReference type="Proteomes" id="UP000358366">
    <property type="component" value="Unassembled WGS sequence"/>
</dbReference>
<gene>
    <name evidence="1" type="ORF">DFSSTS7063_02509</name>
</gene>
<organism evidence="1 2">
    <name type="scientific">Dorea formicigenerans</name>
    <dbReference type="NCBI Taxonomy" id="39486"/>
    <lineage>
        <taxon>Bacteria</taxon>
        <taxon>Bacillati</taxon>
        <taxon>Bacillota</taxon>
        <taxon>Clostridia</taxon>
        <taxon>Lachnospirales</taxon>
        <taxon>Lachnospiraceae</taxon>
        <taxon>Dorea</taxon>
    </lineage>
</organism>
<evidence type="ECO:0000313" key="1">
    <source>
        <dbReference type="EMBL" id="VUX17996.1"/>
    </source>
</evidence>
<evidence type="ECO:0000313" key="2">
    <source>
        <dbReference type="Proteomes" id="UP000358366"/>
    </source>
</evidence>
<accession>A0A564UEN4</accession>
<sequence>MNTDKAYILGLVIGGGVWGNAEDVFRIRLPFKQWGSYEVNPKRAGDISRDVMKMVSPLFKAIYNISVSYDTSASGVWNILCEGDLSTLKEELENYGIKCEGEVRKTANINNIVPELVDDNLKRRFIAGLADTIGSTKQTHRRFNDDKQMVSFEISGFEFDFVCSLCKLLHSINCYPDQILWNHPNFHCGSNPYDRKWKKGFKLRVFLDQYEKFGAFAFVSKALSAKENQALEKSKNQGIPCNEREIKMPSVTCVHCEENSELLPENIRGGHYLHNRHVCAVLQCEHAPYGEVQKLIDKAEYCINPFPVLVKATGEEIDEIIEADPLLKNRSYQTRNVKISDLYGLADNKLIYGKSGESGYPVKKIKLALAYLIAAKTDQLNGSRPKGSKDKVIKNYLENHPDSEVLMFVPEILTPMIIRMGAYATLIGPNNPKVYKKLIQNCPENRYKIKIRKITEEDLK</sequence>